<protein>
    <submittedName>
        <fullName evidence="4">Helix-hairpin-helix domain-containing protein</fullName>
    </submittedName>
</protein>
<feature type="domain" description="Helix-hairpin-helix DNA-binding motif class 1" evidence="3">
    <location>
        <begin position="63"/>
        <end position="82"/>
    </location>
</feature>
<organism evidence="4">
    <name type="scientific">Candidatus Thiocaldithrix dubininis</name>
    <dbReference type="NCBI Taxonomy" id="3080823"/>
    <lineage>
        <taxon>Bacteria</taxon>
        <taxon>Pseudomonadati</taxon>
        <taxon>Pseudomonadota</taxon>
        <taxon>Gammaproteobacteria</taxon>
        <taxon>Thiotrichales</taxon>
        <taxon>Thiotrichaceae</taxon>
        <taxon>Candidatus Thiocaldithrix</taxon>
    </lineage>
</organism>
<dbReference type="InterPro" id="IPR004509">
    <property type="entry name" value="Competence_ComEA_HhH"/>
</dbReference>
<dbReference type="AlphaFoldDB" id="A0AA95H715"/>
<dbReference type="GO" id="GO:0003677">
    <property type="term" value="F:DNA binding"/>
    <property type="evidence" value="ECO:0007669"/>
    <property type="project" value="InterPro"/>
</dbReference>
<feature type="region of interest" description="Disordered" evidence="1">
    <location>
        <begin position="132"/>
        <end position="178"/>
    </location>
</feature>
<evidence type="ECO:0000313" key="4">
    <source>
        <dbReference type="EMBL" id="WGZ92032.1"/>
    </source>
</evidence>
<dbReference type="SMART" id="SM00278">
    <property type="entry name" value="HhH1"/>
    <property type="match status" value="2"/>
</dbReference>
<sequence length="178" mass="18675">MKRIIILAISSFVLFTHSFVFADVININKADVAALDKLNGIGAKKAESIIAWRDKHGEFKSLEAIKDVPGIGDKLFEKIKNDIALTDAAPSTNTASVEPAKVETPTPITAAQPATTSTNSIAAVNTNAVPAETVKTTETKDNNAVPTKIETSAPANTSSNTSVSTPTPNTTVVAEKKS</sequence>
<accession>A0AA95H715</accession>
<evidence type="ECO:0000259" key="3">
    <source>
        <dbReference type="SMART" id="SM00278"/>
    </source>
</evidence>
<dbReference type="GO" id="GO:0006281">
    <property type="term" value="P:DNA repair"/>
    <property type="evidence" value="ECO:0007669"/>
    <property type="project" value="InterPro"/>
</dbReference>
<dbReference type="PANTHER" id="PTHR21180">
    <property type="entry name" value="ENDONUCLEASE/EXONUCLEASE/PHOSPHATASE FAMILY DOMAIN-CONTAINING PROTEIN 1"/>
    <property type="match status" value="1"/>
</dbReference>
<dbReference type="InterPro" id="IPR051675">
    <property type="entry name" value="Endo/Exo/Phosphatase_dom_1"/>
</dbReference>
<reference evidence="4" key="1">
    <citation type="journal article" date="2023" name="Int. J. Mol. Sci.">
        <title>Metagenomics Revealed a New Genus 'Candidatus Thiocaldithrix dubininis' gen. nov., sp. nov. and a New Species 'Candidatus Thiothrix putei' sp. nov. in the Family Thiotrichaceae, Some Members of Which Have Traits of Both Na+- and H+-Motive Energetics.</title>
        <authorList>
            <person name="Ravin N.V."/>
            <person name="Muntyan M.S."/>
            <person name="Smolyakov D.D."/>
            <person name="Rudenko T.S."/>
            <person name="Beletsky A.V."/>
            <person name="Mardanov A.V."/>
            <person name="Grabovich M.Y."/>
        </authorList>
    </citation>
    <scope>NUCLEOTIDE SEQUENCE</scope>
    <source>
        <strain evidence="4">GKL-01</strain>
    </source>
</reference>
<dbReference type="Proteomes" id="UP001300672">
    <property type="component" value="Chromosome"/>
</dbReference>
<dbReference type="NCBIfam" id="TIGR00426">
    <property type="entry name" value="competence protein ComEA helix-hairpin-helix repeat region"/>
    <property type="match status" value="1"/>
</dbReference>
<keyword evidence="2" id="KW-0732">Signal</keyword>
<dbReference type="Gene3D" id="1.10.150.280">
    <property type="entry name" value="AF1531-like domain"/>
    <property type="match status" value="1"/>
</dbReference>
<feature type="compositionally biased region" description="Low complexity" evidence="1">
    <location>
        <begin position="151"/>
        <end position="178"/>
    </location>
</feature>
<dbReference type="PANTHER" id="PTHR21180:SF32">
    <property type="entry name" value="ENDONUCLEASE_EXONUCLEASE_PHOSPHATASE FAMILY DOMAIN-CONTAINING PROTEIN 1"/>
    <property type="match status" value="1"/>
</dbReference>
<feature type="domain" description="Helix-hairpin-helix DNA-binding motif class 1" evidence="3">
    <location>
        <begin position="33"/>
        <end position="52"/>
    </location>
</feature>
<dbReference type="GO" id="GO:0015628">
    <property type="term" value="P:protein secretion by the type II secretion system"/>
    <property type="evidence" value="ECO:0007669"/>
    <property type="project" value="TreeGrafter"/>
</dbReference>
<reference evidence="4" key="2">
    <citation type="submission" date="2023-04" db="EMBL/GenBank/DDBJ databases">
        <authorList>
            <person name="Beletskiy A.V."/>
            <person name="Mardanov A.V."/>
            <person name="Ravin N.V."/>
        </authorList>
    </citation>
    <scope>NUCLEOTIDE SEQUENCE</scope>
    <source>
        <strain evidence="4">GKL-01</strain>
    </source>
</reference>
<dbReference type="Pfam" id="PF12836">
    <property type="entry name" value="HHH_3"/>
    <property type="match status" value="1"/>
</dbReference>
<proteinExistence type="predicted"/>
<evidence type="ECO:0000256" key="2">
    <source>
        <dbReference type="SAM" id="SignalP"/>
    </source>
</evidence>
<dbReference type="InterPro" id="IPR003583">
    <property type="entry name" value="Hlx-hairpin-Hlx_DNA-bd_motif"/>
</dbReference>
<feature type="signal peptide" evidence="2">
    <location>
        <begin position="1"/>
        <end position="22"/>
    </location>
</feature>
<feature type="chain" id="PRO_5041638834" evidence="2">
    <location>
        <begin position="23"/>
        <end position="178"/>
    </location>
</feature>
<dbReference type="SUPFAM" id="SSF47781">
    <property type="entry name" value="RuvA domain 2-like"/>
    <property type="match status" value="1"/>
</dbReference>
<dbReference type="EMBL" id="CP124755">
    <property type="protein sequence ID" value="WGZ92032.1"/>
    <property type="molecule type" value="Genomic_DNA"/>
</dbReference>
<dbReference type="KEGG" id="tdu:QJT80_06010"/>
<gene>
    <name evidence="4" type="ORF">QJT80_06010</name>
</gene>
<name>A0AA95H715_9GAMM</name>
<dbReference type="InterPro" id="IPR010994">
    <property type="entry name" value="RuvA_2-like"/>
</dbReference>
<dbReference type="GO" id="GO:0015627">
    <property type="term" value="C:type II protein secretion system complex"/>
    <property type="evidence" value="ECO:0007669"/>
    <property type="project" value="TreeGrafter"/>
</dbReference>
<evidence type="ECO:0000256" key="1">
    <source>
        <dbReference type="SAM" id="MobiDB-lite"/>
    </source>
</evidence>